<dbReference type="InterPro" id="IPR050984">
    <property type="entry name" value="Gfo/Idh/MocA_domain"/>
</dbReference>
<dbReference type="InterPro" id="IPR008354">
    <property type="entry name" value="Glc-Fru_OxRdtase_bac"/>
</dbReference>
<dbReference type="AlphaFoldDB" id="A0A9X0QEK8"/>
<dbReference type="GO" id="GO:0016491">
    <property type="term" value="F:oxidoreductase activity"/>
    <property type="evidence" value="ECO:0007669"/>
    <property type="project" value="UniProtKB-KW"/>
</dbReference>
<evidence type="ECO:0000256" key="1">
    <source>
        <dbReference type="ARBA" id="ARBA00010928"/>
    </source>
</evidence>
<dbReference type="Pfam" id="PF22725">
    <property type="entry name" value="GFO_IDH_MocA_C3"/>
    <property type="match status" value="1"/>
</dbReference>
<dbReference type="Gene3D" id="3.30.360.10">
    <property type="entry name" value="Dihydrodipicolinate Reductase, domain 2"/>
    <property type="match status" value="1"/>
</dbReference>
<comment type="caution">
    <text evidence="5">The sequence shown here is derived from an EMBL/GenBank/DDBJ whole genome shotgun (WGS) entry which is preliminary data.</text>
</comment>
<dbReference type="SUPFAM" id="SSF51735">
    <property type="entry name" value="NAD(P)-binding Rossmann-fold domains"/>
    <property type="match status" value="1"/>
</dbReference>
<evidence type="ECO:0000313" key="6">
    <source>
        <dbReference type="Proteomes" id="UP000535182"/>
    </source>
</evidence>
<dbReference type="PANTHER" id="PTHR22604:SF105">
    <property type="entry name" value="TRANS-1,2-DIHYDROBENZENE-1,2-DIOL DEHYDROGENASE"/>
    <property type="match status" value="1"/>
</dbReference>
<evidence type="ECO:0000259" key="4">
    <source>
        <dbReference type="Pfam" id="PF22725"/>
    </source>
</evidence>
<dbReference type="PANTHER" id="PTHR22604">
    <property type="entry name" value="OXIDOREDUCTASES"/>
    <property type="match status" value="1"/>
</dbReference>
<dbReference type="Pfam" id="PF01408">
    <property type="entry name" value="GFO_IDH_MocA"/>
    <property type="match status" value="1"/>
</dbReference>
<dbReference type="InterPro" id="IPR000683">
    <property type="entry name" value="Gfo/Idh/MocA-like_OxRdtase_N"/>
</dbReference>
<organism evidence="5 6">
    <name type="scientific">Tunturiibacter gelidiferens</name>
    <dbReference type="NCBI Taxonomy" id="3069689"/>
    <lineage>
        <taxon>Bacteria</taxon>
        <taxon>Pseudomonadati</taxon>
        <taxon>Acidobacteriota</taxon>
        <taxon>Terriglobia</taxon>
        <taxon>Terriglobales</taxon>
        <taxon>Acidobacteriaceae</taxon>
        <taxon>Tunturiibacter</taxon>
    </lineage>
</organism>
<gene>
    <name evidence="5" type="ORF">HDF14_002556</name>
</gene>
<feature type="domain" description="Gfo/Idh/MocA-like oxidoreductase N-terminal" evidence="3">
    <location>
        <begin position="8"/>
        <end position="110"/>
    </location>
</feature>
<dbReference type="InterPro" id="IPR036291">
    <property type="entry name" value="NAD(P)-bd_dom_sf"/>
</dbReference>
<evidence type="ECO:0000259" key="3">
    <source>
        <dbReference type="Pfam" id="PF01408"/>
    </source>
</evidence>
<dbReference type="Gene3D" id="3.40.50.720">
    <property type="entry name" value="NAD(P)-binding Rossmann-like Domain"/>
    <property type="match status" value="1"/>
</dbReference>
<feature type="domain" description="GFO/IDH/MocA-like oxidoreductase" evidence="4">
    <location>
        <begin position="118"/>
        <end position="238"/>
    </location>
</feature>
<protein>
    <submittedName>
        <fullName evidence="5">Dehydrogenase</fullName>
    </submittedName>
</protein>
<comment type="similarity">
    <text evidence="1">Belongs to the Gfo/Idh/MocA family.</text>
</comment>
<keyword evidence="2" id="KW-0560">Oxidoreductase</keyword>
<dbReference type="Proteomes" id="UP000535182">
    <property type="component" value="Unassembled WGS sequence"/>
</dbReference>
<dbReference type="InterPro" id="IPR055170">
    <property type="entry name" value="GFO_IDH_MocA-like_dom"/>
</dbReference>
<reference evidence="5 6" key="1">
    <citation type="submission" date="2020-08" db="EMBL/GenBank/DDBJ databases">
        <title>Genomic Encyclopedia of Type Strains, Phase IV (KMG-V): Genome sequencing to study the core and pangenomes of soil and plant-associated prokaryotes.</title>
        <authorList>
            <person name="Whitman W."/>
        </authorList>
    </citation>
    <scope>NUCLEOTIDE SEQUENCE [LARGE SCALE GENOMIC DNA]</scope>
    <source>
        <strain evidence="5 6">X5P2</strain>
    </source>
</reference>
<evidence type="ECO:0000256" key="2">
    <source>
        <dbReference type="ARBA" id="ARBA00023002"/>
    </source>
</evidence>
<dbReference type="PRINTS" id="PR01775">
    <property type="entry name" value="GLFROXRDTASE"/>
</dbReference>
<keyword evidence="6" id="KW-1185">Reference proteome</keyword>
<accession>A0A9X0QEK8</accession>
<proteinExistence type="inferred from homology"/>
<dbReference type="GO" id="GO:0000166">
    <property type="term" value="F:nucleotide binding"/>
    <property type="evidence" value="ECO:0007669"/>
    <property type="project" value="InterPro"/>
</dbReference>
<name>A0A9X0QEK8_9BACT</name>
<dbReference type="EMBL" id="JACHEB010000005">
    <property type="protein sequence ID" value="MBB5328940.1"/>
    <property type="molecule type" value="Genomic_DNA"/>
</dbReference>
<evidence type="ECO:0000313" key="5">
    <source>
        <dbReference type="EMBL" id="MBB5328940.1"/>
    </source>
</evidence>
<dbReference type="SUPFAM" id="SSF55347">
    <property type="entry name" value="Glyceraldehyde-3-phosphate dehydrogenase-like, C-terminal domain"/>
    <property type="match status" value="1"/>
</dbReference>
<sequence length="317" mass="34404">MHAATASSNARITGLVTGHPTEKGAKFGALYNVPKNSIYTYETFDRLKDNPAVDAVYIALPNSMHCEFTIRAAEAGKHVLCEKPMAISSAECRRMIEACRHANVKLMIGYRTHYDATFRKLRELVRSGAFGEIQSYHGGFYGMRNKQQWRLDRSLAGGGSLLDLGIYPLNTVRWFTGEEPESYRGLVATRDKSGAYASVEQSIDWMVKFPSGVLASGGSSYGQSGTNFLAINGTIGHLRLEPAFVYGDVILKYTGTSGDADLSGTGPVYDPDQFVSEATHFADCVLHNRQPSTPGEEGLADLLAIEAIYAAAGNPIA</sequence>